<feature type="transmembrane region" description="Helical" evidence="1">
    <location>
        <begin position="240"/>
        <end position="256"/>
    </location>
</feature>
<feature type="transmembrane region" description="Helical" evidence="1">
    <location>
        <begin position="21"/>
        <end position="41"/>
    </location>
</feature>
<feature type="transmembrane region" description="Helical" evidence="1">
    <location>
        <begin position="421"/>
        <end position="440"/>
    </location>
</feature>
<reference evidence="2 3" key="1">
    <citation type="submission" date="2019-03" db="EMBL/GenBank/DDBJ databases">
        <title>Genomics of glacier-inhabiting Cryobacterium strains.</title>
        <authorList>
            <person name="Liu Q."/>
            <person name="Xin Y.-H."/>
        </authorList>
    </citation>
    <scope>NUCLEOTIDE SEQUENCE [LARGE SCALE GENOMIC DNA]</scope>
    <source>
        <strain evidence="2 3">MDT1-3</strain>
    </source>
</reference>
<keyword evidence="1" id="KW-0472">Membrane</keyword>
<evidence type="ECO:0000313" key="3">
    <source>
        <dbReference type="Proteomes" id="UP000298412"/>
    </source>
</evidence>
<feature type="transmembrane region" description="Helical" evidence="1">
    <location>
        <begin position="360"/>
        <end position="378"/>
    </location>
</feature>
<name>A0A4R8WW24_9MICO</name>
<feature type="transmembrane region" description="Helical" evidence="1">
    <location>
        <begin position="217"/>
        <end position="234"/>
    </location>
</feature>
<organism evidence="2 3">
    <name type="scientific">Cryobacterium algoritolerans</name>
    <dbReference type="NCBI Taxonomy" id="1259184"/>
    <lineage>
        <taxon>Bacteria</taxon>
        <taxon>Bacillati</taxon>
        <taxon>Actinomycetota</taxon>
        <taxon>Actinomycetes</taxon>
        <taxon>Micrococcales</taxon>
        <taxon>Microbacteriaceae</taxon>
        <taxon>Cryobacterium</taxon>
    </lineage>
</organism>
<dbReference type="RefSeq" id="WP_134565263.1">
    <property type="nucleotide sequence ID" value="NZ_SOFP01000013.1"/>
</dbReference>
<sequence>MHIAASLMGRFTMARRIPAKLIATAFVPIMLFVALVSWALASPIGASPDEDYHLASIWCGGGIKEGLCEAGKSAESRRVPAILLDSSRCFAFKPEQSASCPQQPSNVLVNTVRGNFDGGYPPLFYATMSVFASDNVSASIVMMRVFNAFLFVSVTTALFLLLPRSRRGPLLWGAAVTLVPLGMFLIPSVNPSSWSVISAVTLWISLVAFFREGDGQRKTAFGVIAFLMTLVGAGSRGDSAVYSVLAMVVALVLTFTRSRRYAVHALLPVALAAICVFFFFIAGQSSVVNPDAFSGASEGSLSTLIQTNLAMLPQLWAGALGYAGLGWLDTGLPGIVWVSVLVVFAAFLFWGLQKLEPRKAVALSIVFTSVVVVPMYILVHDKVLVGAGVQPRYIYPLIIMLAGIALIQLQRDDLLLSRAQLGISAVMLTIANADALHVNIRRYVTGTDVVGANLSTAVEWWWNIPVSPTWVWLLGSAAFGAALLGAVAYSTSQRNDRVKDDVWNTLPTLSGRSALLP</sequence>
<feature type="transmembrane region" description="Helical" evidence="1">
    <location>
        <begin position="334"/>
        <end position="353"/>
    </location>
</feature>
<feature type="transmembrane region" description="Helical" evidence="1">
    <location>
        <begin position="141"/>
        <end position="162"/>
    </location>
</feature>
<proteinExistence type="predicted"/>
<evidence type="ECO:0000313" key="2">
    <source>
        <dbReference type="EMBL" id="TFC19201.1"/>
    </source>
</evidence>
<feature type="transmembrane region" description="Helical" evidence="1">
    <location>
        <begin position="393"/>
        <end position="409"/>
    </location>
</feature>
<feature type="transmembrane region" description="Helical" evidence="1">
    <location>
        <begin position="470"/>
        <end position="489"/>
    </location>
</feature>
<dbReference type="OrthoDB" id="3266966at2"/>
<dbReference type="Proteomes" id="UP000298412">
    <property type="component" value="Unassembled WGS sequence"/>
</dbReference>
<keyword evidence="1" id="KW-0812">Transmembrane</keyword>
<dbReference type="EMBL" id="SOFP01000013">
    <property type="protein sequence ID" value="TFC19201.1"/>
    <property type="molecule type" value="Genomic_DNA"/>
</dbReference>
<keyword evidence="3" id="KW-1185">Reference proteome</keyword>
<accession>A0A4R8WW24</accession>
<evidence type="ECO:0000256" key="1">
    <source>
        <dbReference type="SAM" id="Phobius"/>
    </source>
</evidence>
<keyword evidence="1" id="KW-1133">Transmembrane helix</keyword>
<feature type="transmembrane region" description="Helical" evidence="1">
    <location>
        <begin position="192"/>
        <end position="210"/>
    </location>
</feature>
<dbReference type="AlphaFoldDB" id="A0A4R8WW24"/>
<feature type="transmembrane region" description="Helical" evidence="1">
    <location>
        <begin position="169"/>
        <end position="186"/>
    </location>
</feature>
<feature type="transmembrane region" description="Helical" evidence="1">
    <location>
        <begin position="263"/>
        <end position="282"/>
    </location>
</feature>
<protein>
    <submittedName>
        <fullName evidence="2">DUF2142 domain-containing protein</fullName>
    </submittedName>
</protein>
<comment type="caution">
    <text evidence="2">The sequence shown here is derived from an EMBL/GenBank/DDBJ whole genome shotgun (WGS) entry which is preliminary data.</text>
</comment>
<dbReference type="Pfam" id="PF09913">
    <property type="entry name" value="DUF2142"/>
    <property type="match status" value="1"/>
</dbReference>
<dbReference type="InterPro" id="IPR018674">
    <property type="entry name" value="DUF2142_membrane"/>
</dbReference>
<gene>
    <name evidence="2" type="ORF">E3O19_03440</name>
</gene>